<dbReference type="GeneID" id="120283648"/>
<feature type="compositionally biased region" description="Basic and acidic residues" evidence="1">
    <location>
        <begin position="294"/>
        <end position="303"/>
    </location>
</feature>
<feature type="compositionally biased region" description="Low complexity" evidence="1">
    <location>
        <begin position="597"/>
        <end position="607"/>
    </location>
</feature>
<feature type="compositionally biased region" description="Polar residues" evidence="1">
    <location>
        <begin position="489"/>
        <end position="522"/>
    </location>
</feature>
<dbReference type="AlphaFoldDB" id="A0AB40D1M9"/>
<organism evidence="2 3">
    <name type="scientific">Dioscorea cayennensis subsp. rotundata</name>
    <name type="common">White Guinea yam</name>
    <name type="synonym">Dioscorea rotundata</name>
    <dbReference type="NCBI Taxonomy" id="55577"/>
    <lineage>
        <taxon>Eukaryota</taxon>
        <taxon>Viridiplantae</taxon>
        <taxon>Streptophyta</taxon>
        <taxon>Embryophyta</taxon>
        <taxon>Tracheophyta</taxon>
        <taxon>Spermatophyta</taxon>
        <taxon>Magnoliopsida</taxon>
        <taxon>Liliopsida</taxon>
        <taxon>Dioscoreales</taxon>
        <taxon>Dioscoreaceae</taxon>
        <taxon>Dioscorea</taxon>
    </lineage>
</organism>
<feature type="compositionally biased region" description="Basic and acidic residues" evidence="1">
    <location>
        <begin position="128"/>
        <end position="142"/>
    </location>
</feature>
<evidence type="ECO:0000313" key="3">
    <source>
        <dbReference type="RefSeq" id="XP_039146291.1"/>
    </source>
</evidence>
<evidence type="ECO:0000313" key="2">
    <source>
        <dbReference type="Proteomes" id="UP001515500"/>
    </source>
</evidence>
<protein>
    <submittedName>
        <fullName evidence="3">Uncharacterized protein At1g65710-like isoform X1</fullName>
    </submittedName>
</protein>
<dbReference type="RefSeq" id="XP_039146291.1">
    <property type="nucleotide sequence ID" value="XM_039290357.1"/>
</dbReference>
<feature type="compositionally biased region" description="Polar residues" evidence="1">
    <location>
        <begin position="105"/>
        <end position="115"/>
    </location>
</feature>
<evidence type="ECO:0000256" key="1">
    <source>
        <dbReference type="SAM" id="MobiDB-lite"/>
    </source>
</evidence>
<accession>A0AB40D1M9</accession>
<feature type="compositionally biased region" description="Basic and acidic residues" evidence="1">
    <location>
        <begin position="164"/>
        <end position="178"/>
    </location>
</feature>
<gene>
    <name evidence="3" type="primary">LOC120283648</name>
</gene>
<feature type="region of interest" description="Disordered" evidence="1">
    <location>
        <begin position="487"/>
        <end position="607"/>
    </location>
</feature>
<sequence length="607" mass="66758">MGCCFSKRSSPSPPLPAPNPISIDVSHVKHVVEKKEKEEKEKEVVVVAQSQQGFEVKEQVVTTVEKKKAEPVVVVVEEKRPLPLRTSSCTKEEVDAILIQCGRLSRSSSGKTSNEIGGGGRKYSGSKRSYDFDEERRKGGGREEEEEEEEEKPVSRPSPRRRTPGRERSGSRERDKRVSRSPGRRSECPASGSSGGFNGGDRVKQPGKMVSVPPLEKGVVVFANKRSASPGSRCSMGNNGRTSNENAHSSQPQSLSRSSSKKAEQSPYRRNPMTEIDDNSLRRDQPGFRSKGMKLREGEEVVRKPIQAQTQRNGGDVSNCIKDCVRDQLMSCRGKEQQQEQRKEGVEEKGASNSIVEIPGTITRTRSSRRSSRDLDHNPMTYASLLLEDIQNYHQQNNTTAFSLPPCVSKACSILEAVADLNSSFSDNKSYIDGDQQSNNDNGNGKRVLLAREPFVESEIQVKDDLMEPSLHKYVTVRELGVELEPQESAGSNSFIGHTWSSPLEPNSVDSKDQSWSTSRSTNYKEVKEAEFSPVSYNCNNNNNSQSGKQQKTISDARERRSRGGSSNLSNASRKRELQSSGKVSARVSGLHSADSAATAATAAANS</sequence>
<dbReference type="PANTHER" id="PTHR34367">
    <property type="entry name" value="OS02G0734667 PROTEIN"/>
    <property type="match status" value="1"/>
</dbReference>
<feature type="region of interest" description="Disordered" evidence="1">
    <location>
        <begin position="333"/>
        <end position="353"/>
    </location>
</feature>
<dbReference type="Proteomes" id="UP001515500">
    <property type="component" value="Chromosome 19"/>
</dbReference>
<proteinExistence type="predicted"/>
<feature type="compositionally biased region" description="Polar residues" evidence="1">
    <location>
        <begin position="545"/>
        <end position="554"/>
    </location>
</feature>
<feature type="compositionally biased region" description="Basic and acidic residues" evidence="1">
    <location>
        <begin position="333"/>
        <end position="350"/>
    </location>
</feature>
<feature type="region of interest" description="Disordered" evidence="1">
    <location>
        <begin position="100"/>
        <end position="315"/>
    </location>
</feature>
<keyword evidence="2" id="KW-1185">Reference proteome</keyword>
<feature type="compositionally biased region" description="Polar residues" evidence="1">
    <location>
        <begin position="226"/>
        <end position="248"/>
    </location>
</feature>
<name>A0AB40D1M9_DIOCR</name>
<dbReference type="PANTHER" id="PTHR34367:SF1">
    <property type="entry name" value="OS04G0528600 PROTEIN"/>
    <property type="match status" value="1"/>
</dbReference>
<feature type="region of interest" description="Disordered" evidence="1">
    <location>
        <begin position="1"/>
        <end position="22"/>
    </location>
</feature>
<reference evidence="3" key="1">
    <citation type="submission" date="2025-08" db="UniProtKB">
        <authorList>
            <consortium name="RefSeq"/>
        </authorList>
    </citation>
    <scope>IDENTIFICATION</scope>
</reference>
<feature type="compositionally biased region" description="Low complexity" evidence="1">
    <location>
        <begin position="249"/>
        <end position="258"/>
    </location>
</feature>
<feature type="compositionally biased region" description="Low complexity" evidence="1">
    <location>
        <begin position="1"/>
        <end position="10"/>
    </location>
</feature>
<dbReference type="InterPro" id="IPR040412">
    <property type="entry name" value="At1g65710-like"/>
</dbReference>